<reference evidence="5 6" key="1">
    <citation type="submission" date="2024-07" db="EMBL/GenBank/DDBJ databases">
        <title>The genome sequence of type strain Sediminicola luteus GDMCC 1.2596T.</title>
        <authorList>
            <person name="Liu Y."/>
        </authorList>
    </citation>
    <scope>NUCLEOTIDE SEQUENCE [LARGE SCALE GENOMIC DNA]</scope>
    <source>
        <strain evidence="5 6">GDMCC 1.2596</strain>
    </source>
</reference>
<comment type="caution">
    <text evidence="5">The sequence shown here is derived from an EMBL/GenBank/DDBJ whole genome shotgun (WGS) entry which is preliminary data.</text>
</comment>
<dbReference type="PANTHER" id="PTHR39181:SF1">
    <property type="entry name" value="TYROSINE-PROTEIN PHOSPHATASE YWQE"/>
    <property type="match status" value="1"/>
</dbReference>
<comment type="catalytic activity">
    <reaction evidence="4">
        <text>O-phospho-L-tyrosyl-[protein] + H2O = L-tyrosyl-[protein] + phosphate</text>
        <dbReference type="Rhea" id="RHEA:10684"/>
        <dbReference type="Rhea" id="RHEA-COMP:10136"/>
        <dbReference type="Rhea" id="RHEA-COMP:20101"/>
        <dbReference type="ChEBI" id="CHEBI:15377"/>
        <dbReference type="ChEBI" id="CHEBI:43474"/>
        <dbReference type="ChEBI" id="CHEBI:46858"/>
        <dbReference type="ChEBI" id="CHEBI:61978"/>
        <dbReference type="EC" id="3.1.3.48"/>
    </reaction>
</comment>
<protein>
    <recommendedName>
        <fullName evidence="2">protein-tyrosine-phosphatase</fullName>
        <ecNumber evidence="2">3.1.3.48</ecNumber>
    </recommendedName>
</protein>
<evidence type="ECO:0000256" key="2">
    <source>
        <dbReference type="ARBA" id="ARBA00013064"/>
    </source>
</evidence>
<dbReference type="PANTHER" id="PTHR39181">
    <property type="entry name" value="TYROSINE-PROTEIN PHOSPHATASE YWQE"/>
    <property type="match status" value="1"/>
</dbReference>
<dbReference type="GO" id="GO:0004725">
    <property type="term" value="F:protein tyrosine phosphatase activity"/>
    <property type="evidence" value="ECO:0007669"/>
    <property type="project" value="UniProtKB-EC"/>
</dbReference>
<keyword evidence="3 5" id="KW-0378">Hydrolase</keyword>
<name>A0ABV2TYB7_9FLAO</name>
<dbReference type="Gene3D" id="3.20.20.140">
    <property type="entry name" value="Metal-dependent hydrolases"/>
    <property type="match status" value="1"/>
</dbReference>
<proteinExistence type="inferred from homology"/>
<gene>
    <name evidence="5" type="ORF">ABXZ32_12805</name>
</gene>
<dbReference type="PIRSF" id="PIRSF016557">
    <property type="entry name" value="Caps_synth_CpsB"/>
    <property type="match status" value="1"/>
</dbReference>
<evidence type="ECO:0000256" key="1">
    <source>
        <dbReference type="ARBA" id="ARBA00005750"/>
    </source>
</evidence>
<evidence type="ECO:0000256" key="3">
    <source>
        <dbReference type="ARBA" id="ARBA00022801"/>
    </source>
</evidence>
<evidence type="ECO:0000313" key="5">
    <source>
        <dbReference type="EMBL" id="MET7030281.1"/>
    </source>
</evidence>
<dbReference type="EC" id="3.1.3.48" evidence="2"/>
<dbReference type="InterPro" id="IPR016667">
    <property type="entry name" value="Caps_polysacc_synth_CpsB/CapC"/>
</dbReference>
<dbReference type="InterPro" id="IPR016195">
    <property type="entry name" value="Pol/histidinol_Pase-like"/>
</dbReference>
<comment type="similarity">
    <text evidence="1">Belongs to the metallo-dependent hydrolases superfamily. CpsB/CapC family.</text>
</comment>
<evidence type="ECO:0000313" key="6">
    <source>
        <dbReference type="Proteomes" id="UP001549773"/>
    </source>
</evidence>
<keyword evidence="6" id="KW-1185">Reference proteome</keyword>
<dbReference type="RefSeq" id="WP_354619075.1">
    <property type="nucleotide sequence ID" value="NZ_JBEWYP010000008.1"/>
</dbReference>
<dbReference type="Proteomes" id="UP001549773">
    <property type="component" value="Unassembled WGS sequence"/>
</dbReference>
<dbReference type="EMBL" id="JBEWYP010000008">
    <property type="protein sequence ID" value="MET7030281.1"/>
    <property type="molecule type" value="Genomic_DNA"/>
</dbReference>
<evidence type="ECO:0000256" key="4">
    <source>
        <dbReference type="ARBA" id="ARBA00051722"/>
    </source>
</evidence>
<sequence>MFEFFSKKKFLADYLENFVDMHNHILPGIDDGAKTVEESIELIKSFSEFGVQNFIATPHIMDNYYPNTTETIHTSLEKLKKGMYANDLKHISFDVAAEHMIDANFETLLDKSEMMPLRKNYLLVEMSYLQPSINFEEAIQKIASKRFFPILAHPERYNFLQLKSSKFKKYKKKGILFQMNLLSLSEFYGKDVQKKALHLLDEGLIDFVASDVHNLNQLQSLKEIKLTNNQLELLLPLIDRTIQSFY</sequence>
<accession>A0ABV2TYB7</accession>
<dbReference type="SUPFAM" id="SSF89550">
    <property type="entry name" value="PHP domain-like"/>
    <property type="match status" value="1"/>
</dbReference>
<dbReference type="Pfam" id="PF19567">
    <property type="entry name" value="CpsB_CapC"/>
    <property type="match status" value="1"/>
</dbReference>
<organism evidence="5 6">
    <name type="scientific">Sediminicola luteus</name>
    <dbReference type="NCBI Taxonomy" id="319238"/>
    <lineage>
        <taxon>Bacteria</taxon>
        <taxon>Pseudomonadati</taxon>
        <taxon>Bacteroidota</taxon>
        <taxon>Flavobacteriia</taxon>
        <taxon>Flavobacteriales</taxon>
        <taxon>Flavobacteriaceae</taxon>
        <taxon>Sediminicola</taxon>
    </lineage>
</organism>